<keyword evidence="5" id="KW-1185">Reference proteome</keyword>
<dbReference type="RefSeq" id="WP_377067310.1">
    <property type="nucleotide sequence ID" value="NZ_JBHSJJ010000014.1"/>
</dbReference>
<dbReference type="Gene3D" id="1.10.357.10">
    <property type="entry name" value="Tetracycline Repressor, domain 2"/>
    <property type="match status" value="1"/>
</dbReference>
<dbReference type="Proteomes" id="UP001595818">
    <property type="component" value="Unassembled WGS sequence"/>
</dbReference>
<organism evidence="4 5">
    <name type="scientific">Negadavirga shengliensis</name>
    <dbReference type="NCBI Taxonomy" id="1389218"/>
    <lineage>
        <taxon>Bacteria</taxon>
        <taxon>Pseudomonadati</taxon>
        <taxon>Bacteroidota</taxon>
        <taxon>Cytophagia</taxon>
        <taxon>Cytophagales</taxon>
        <taxon>Cyclobacteriaceae</taxon>
        <taxon>Negadavirga</taxon>
    </lineage>
</organism>
<protein>
    <submittedName>
        <fullName evidence="4">TetR/AcrR family transcriptional regulator</fullName>
    </submittedName>
</protein>
<evidence type="ECO:0000313" key="5">
    <source>
        <dbReference type="Proteomes" id="UP001595818"/>
    </source>
</evidence>
<feature type="DNA-binding region" description="H-T-H motif" evidence="2">
    <location>
        <begin position="45"/>
        <end position="64"/>
    </location>
</feature>
<evidence type="ECO:0000313" key="4">
    <source>
        <dbReference type="EMBL" id="MFC4873944.1"/>
    </source>
</evidence>
<name>A0ABV9T5D2_9BACT</name>
<proteinExistence type="predicted"/>
<gene>
    <name evidence="4" type="ORF">ACFPFU_19725</name>
</gene>
<reference evidence="5" key="1">
    <citation type="journal article" date="2019" name="Int. J. Syst. Evol. Microbiol.">
        <title>The Global Catalogue of Microorganisms (GCM) 10K type strain sequencing project: providing services to taxonomists for standard genome sequencing and annotation.</title>
        <authorList>
            <consortium name="The Broad Institute Genomics Platform"/>
            <consortium name="The Broad Institute Genome Sequencing Center for Infectious Disease"/>
            <person name="Wu L."/>
            <person name="Ma J."/>
        </authorList>
    </citation>
    <scope>NUCLEOTIDE SEQUENCE [LARGE SCALE GENOMIC DNA]</scope>
    <source>
        <strain evidence="5">CGMCC 4.7466</strain>
    </source>
</reference>
<dbReference type="InterPro" id="IPR001647">
    <property type="entry name" value="HTH_TetR"/>
</dbReference>
<dbReference type="PROSITE" id="PS50977">
    <property type="entry name" value="HTH_TETR_2"/>
    <property type="match status" value="1"/>
</dbReference>
<comment type="caution">
    <text evidence="4">The sequence shown here is derived from an EMBL/GenBank/DDBJ whole genome shotgun (WGS) entry which is preliminary data.</text>
</comment>
<evidence type="ECO:0000259" key="3">
    <source>
        <dbReference type="PROSITE" id="PS50977"/>
    </source>
</evidence>
<keyword evidence="1 2" id="KW-0238">DNA-binding</keyword>
<evidence type="ECO:0000256" key="1">
    <source>
        <dbReference type="ARBA" id="ARBA00023125"/>
    </source>
</evidence>
<dbReference type="SUPFAM" id="SSF46689">
    <property type="entry name" value="Homeodomain-like"/>
    <property type="match status" value="1"/>
</dbReference>
<evidence type="ECO:0000256" key="2">
    <source>
        <dbReference type="PROSITE-ProRule" id="PRU00335"/>
    </source>
</evidence>
<accession>A0ABV9T5D2</accession>
<feature type="domain" description="HTH tetR-type" evidence="3">
    <location>
        <begin position="22"/>
        <end position="82"/>
    </location>
</feature>
<dbReference type="InterPro" id="IPR009057">
    <property type="entry name" value="Homeodomain-like_sf"/>
</dbReference>
<dbReference type="Pfam" id="PF00440">
    <property type="entry name" value="TetR_N"/>
    <property type="match status" value="1"/>
</dbReference>
<sequence length="230" mass="26688">MMEIQMHYPENDQLFLKNPGSSELGHKIINKSIYHIKELGLEGFTFKKLASEIGSNEASIYRYFENKHNLLVYLISIYWEILDFKIIFNVQNISSPKTKLKKMIEVLTDIENSSPKIKNLDVNALHSIVVEESAKAYLTKKVEVELQKGFFESYEKLINTIAGLFIEASKKYEFPRALAINLLETTFEQFYFSQHLGSWTELKGKNLSSKDVKRFLESLIFSVLNLKDKD</sequence>
<dbReference type="EMBL" id="JBHSJJ010000014">
    <property type="protein sequence ID" value="MFC4873944.1"/>
    <property type="molecule type" value="Genomic_DNA"/>
</dbReference>